<reference evidence="5" key="2">
    <citation type="submission" date="2013-10" db="EMBL/GenBank/DDBJ databases">
        <authorList>
            <person name="Aslett M."/>
        </authorList>
    </citation>
    <scope>NUCLEOTIDE SEQUENCE [LARGE SCALE GENOMIC DNA]</scope>
    <source>
        <strain evidence="5">Houghton</strain>
    </source>
</reference>
<dbReference type="Proteomes" id="UP000018201">
    <property type="component" value="Unassembled WGS sequence"/>
</dbReference>
<dbReference type="AlphaFoldDB" id="U6G5Z8"/>
<evidence type="ECO:0000256" key="3">
    <source>
        <dbReference type="SAM" id="MobiDB-lite"/>
    </source>
</evidence>
<dbReference type="SMART" id="SM00298">
    <property type="entry name" value="CHROMO"/>
    <property type="match status" value="1"/>
</dbReference>
<dbReference type="InterPro" id="IPR016197">
    <property type="entry name" value="Chromo-like_dom_sf"/>
</dbReference>
<dbReference type="InterPro" id="IPR000953">
    <property type="entry name" value="Chromo/chromo_shadow_dom"/>
</dbReference>
<dbReference type="CDD" id="cd00024">
    <property type="entry name" value="CD_CSD"/>
    <property type="match status" value="1"/>
</dbReference>
<keyword evidence="2" id="KW-0539">Nucleus</keyword>
<gene>
    <name evidence="5" type="ORF">EPH_0003390</name>
</gene>
<dbReference type="EMBL" id="HG690524">
    <property type="protein sequence ID" value="CDI74753.1"/>
    <property type="molecule type" value="Genomic_DNA"/>
</dbReference>
<name>U6G5Z8_9EIME</name>
<feature type="region of interest" description="Disordered" evidence="3">
    <location>
        <begin position="67"/>
        <end position="141"/>
    </location>
</feature>
<dbReference type="SUPFAM" id="SSF54160">
    <property type="entry name" value="Chromo domain-like"/>
    <property type="match status" value="1"/>
</dbReference>
<keyword evidence="6" id="KW-1185">Reference proteome</keyword>
<evidence type="ECO:0000259" key="4">
    <source>
        <dbReference type="PROSITE" id="PS50013"/>
    </source>
</evidence>
<accession>U6G5Z8</accession>
<dbReference type="GO" id="GO:0005634">
    <property type="term" value="C:nucleus"/>
    <property type="evidence" value="ECO:0007669"/>
    <property type="project" value="UniProtKB-SubCell"/>
</dbReference>
<sequence>MAEKKGQLYVVDDILACKRVGGKFYYRIRWSGYGAADDTWEGEECFTAGSLSHFRPRLNALEQLWLNSGADKRRGQNASGKRATTSSRRDAQGPKTGKGRKKAAPAKKSQPTKPKKAKKGNGNKNTRAKGSGGRQRQQTSS</sequence>
<evidence type="ECO:0000313" key="5">
    <source>
        <dbReference type="EMBL" id="CDI74753.1"/>
    </source>
</evidence>
<reference evidence="5" key="1">
    <citation type="submission" date="2013-10" db="EMBL/GenBank/DDBJ databases">
        <title>Genomic analysis of the causative agents of coccidiosis in chickens.</title>
        <authorList>
            <person name="Reid A.J."/>
            <person name="Blake D."/>
            <person name="Billington K."/>
            <person name="Browne H."/>
            <person name="Dunn M."/>
            <person name="Hung S."/>
            <person name="Kawahara F."/>
            <person name="Miranda-Saavedra D."/>
            <person name="Mourier T."/>
            <person name="Nagra H."/>
            <person name="Otto T.D."/>
            <person name="Rawlings N."/>
            <person name="Sanchez A."/>
            <person name="Sanders M."/>
            <person name="Subramaniam C."/>
            <person name="Tay Y."/>
            <person name="Dear P."/>
            <person name="Doerig C."/>
            <person name="Gruber A."/>
            <person name="Parkinson J."/>
            <person name="Shirley M."/>
            <person name="Wan K.L."/>
            <person name="Berriman M."/>
            <person name="Tomley F."/>
            <person name="Pain A."/>
        </authorList>
    </citation>
    <scope>NUCLEOTIDE SEQUENCE [LARGE SCALE GENOMIC DNA]</scope>
    <source>
        <strain evidence="5">Houghton</strain>
    </source>
</reference>
<dbReference type="InterPro" id="IPR051219">
    <property type="entry name" value="Heterochromatin_chromo-domain"/>
</dbReference>
<protein>
    <recommendedName>
        <fullName evidence="4">Chromo domain-containing protein</fullName>
    </recommendedName>
</protein>
<dbReference type="Gene3D" id="2.40.50.40">
    <property type="match status" value="1"/>
</dbReference>
<feature type="compositionally biased region" description="Polar residues" evidence="3">
    <location>
        <begin position="76"/>
        <end position="86"/>
    </location>
</feature>
<evidence type="ECO:0000313" key="6">
    <source>
        <dbReference type="Proteomes" id="UP000018201"/>
    </source>
</evidence>
<dbReference type="PROSITE" id="PS50013">
    <property type="entry name" value="CHROMO_2"/>
    <property type="match status" value="1"/>
</dbReference>
<organism evidence="5 6">
    <name type="scientific">Eimeria praecox</name>
    <dbReference type="NCBI Taxonomy" id="51316"/>
    <lineage>
        <taxon>Eukaryota</taxon>
        <taxon>Sar</taxon>
        <taxon>Alveolata</taxon>
        <taxon>Apicomplexa</taxon>
        <taxon>Conoidasida</taxon>
        <taxon>Coccidia</taxon>
        <taxon>Eucoccidiorida</taxon>
        <taxon>Eimeriorina</taxon>
        <taxon>Eimeriidae</taxon>
        <taxon>Eimeria</taxon>
    </lineage>
</organism>
<comment type="subcellular location">
    <subcellularLocation>
        <location evidence="1">Nucleus</location>
    </subcellularLocation>
</comment>
<evidence type="ECO:0000256" key="2">
    <source>
        <dbReference type="ARBA" id="ARBA00023242"/>
    </source>
</evidence>
<dbReference type="OrthoDB" id="5376140at2759"/>
<dbReference type="VEuPathDB" id="ToxoDB:EPH_0003390"/>
<dbReference type="InterPro" id="IPR023780">
    <property type="entry name" value="Chromo_domain"/>
</dbReference>
<evidence type="ECO:0000256" key="1">
    <source>
        <dbReference type="ARBA" id="ARBA00004123"/>
    </source>
</evidence>
<dbReference type="PANTHER" id="PTHR22812">
    <property type="entry name" value="CHROMOBOX PROTEIN"/>
    <property type="match status" value="1"/>
</dbReference>
<proteinExistence type="predicted"/>
<feature type="domain" description="Chromo" evidence="4">
    <location>
        <begin position="9"/>
        <end position="44"/>
    </location>
</feature>
<dbReference type="Pfam" id="PF00385">
    <property type="entry name" value="Chromo"/>
    <property type="match status" value="1"/>
</dbReference>